<dbReference type="PANTHER" id="PTHR31024">
    <property type="entry name" value="C-TYPE LECTIN"/>
    <property type="match status" value="1"/>
</dbReference>
<evidence type="ECO:0000256" key="1">
    <source>
        <dbReference type="ARBA" id="ARBA00023157"/>
    </source>
</evidence>
<evidence type="ECO:0000313" key="4">
    <source>
        <dbReference type="Proteomes" id="UP000046393"/>
    </source>
</evidence>
<organism evidence="4 5">
    <name type="scientific">Syphacia muris</name>
    <dbReference type="NCBI Taxonomy" id="451379"/>
    <lineage>
        <taxon>Eukaryota</taxon>
        <taxon>Metazoa</taxon>
        <taxon>Ecdysozoa</taxon>
        <taxon>Nematoda</taxon>
        <taxon>Chromadorea</taxon>
        <taxon>Rhabditida</taxon>
        <taxon>Spirurina</taxon>
        <taxon>Oxyuridomorpha</taxon>
        <taxon>Oxyuroidea</taxon>
        <taxon>Oxyuridae</taxon>
        <taxon>Syphacia</taxon>
    </lineage>
</organism>
<dbReference type="PROSITE" id="PS50234">
    <property type="entry name" value="VWFA"/>
    <property type="match status" value="1"/>
</dbReference>
<dbReference type="CDD" id="cd00037">
    <property type="entry name" value="CLECT"/>
    <property type="match status" value="1"/>
</dbReference>
<dbReference type="InterPro" id="IPR016186">
    <property type="entry name" value="C-type_lectin-like/link_sf"/>
</dbReference>
<accession>A0A0N5AEB7</accession>
<dbReference type="InterPro" id="IPR001304">
    <property type="entry name" value="C-type_lectin-like"/>
</dbReference>
<dbReference type="Pfam" id="PF00059">
    <property type="entry name" value="Lectin_C"/>
    <property type="match status" value="1"/>
</dbReference>
<dbReference type="SMART" id="SM00327">
    <property type="entry name" value="VWA"/>
    <property type="match status" value="1"/>
</dbReference>
<evidence type="ECO:0000259" key="3">
    <source>
        <dbReference type="PROSITE" id="PS50234"/>
    </source>
</evidence>
<sequence length="461" mass="51593">MVIPPVFLAVLSIPESNGLQLADLLSSNRKKQQALSRHLHVQRISTDSRQSKKVPLLAAKTSAPRSCGCEAVGLNSATFWLDVVFIVESSDSVSPLLFSQIKAIISSTPLLKKRRTNDDPMYSRVSVINVADSAVLVANLSLTTDFLDFRSTIQEKLNYLGGTTANFPEAFQMAADVISSEEGEYRRNVQKVVVLFSSRLSASAYDQQFCTLISEIQQNLATIITVRLPEQHTLQFPTVDIGKPCDRLQLSSNLIPELYQALCRANCFCFRPYKILEFDNSGCNKYAECISLQMHLESIETAEKDCANKDGKLATSDSSAKEAFLLELHTANDAFPYWIGKHSMNNSNYSNDKFQVAEKGYSNWCSDVNQPDLSKGDCICRKKCNAAKTGWFSEFCTANHYYSCQFKAYDIKFFNISRANEPNSFETSNIKLCFGFDDLLLPKTHCAISEKCTVHTFNEQN</sequence>
<dbReference type="InterPro" id="IPR018378">
    <property type="entry name" value="C-type_lectin_CS"/>
</dbReference>
<dbReference type="PROSITE" id="PS50041">
    <property type="entry name" value="C_TYPE_LECTIN_2"/>
    <property type="match status" value="1"/>
</dbReference>
<dbReference type="Gene3D" id="3.40.50.410">
    <property type="entry name" value="von Willebrand factor, type A domain"/>
    <property type="match status" value="1"/>
</dbReference>
<dbReference type="InterPro" id="IPR016187">
    <property type="entry name" value="CTDL_fold"/>
</dbReference>
<dbReference type="AlphaFoldDB" id="A0A0N5AEB7"/>
<dbReference type="SMART" id="SM00034">
    <property type="entry name" value="CLECT"/>
    <property type="match status" value="1"/>
</dbReference>
<dbReference type="SUPFAM" id="SSF56436">
    <property type="entry name" value="C-type lectin-like"/>
    <property type="match status" value="1"/>
</dbReference>
<evidence type="ECO:0000313" key="5">
    <source>
        <dbReference type="WBParaSite" id="SMUV_0000256601-mRNA-1"/>
    </source>
</evidence>
<name>A0A0N5AEB7_9BILA</name>
<dbReference type="InterPro" id="IPR002035">
    <property type="entry name" value="VWF_A"/>
</dbReference>
<proteinExistence type="predicted"/>
<keyword evidence="4" id="KW-1185">Reference proteome</keyword>
<dbReference type="SUPFAM" id="SSF53300">
    <property type="entry name" value="vWA-like"/>
    <property type="match status" value="1"/>
</dbReference>
<dbReference type="PROSITE" id="PS00615">
    <property type="entry name" value="C_TYPE_LECTIN_1"/>
    <property type="match status" value="1"/>
</dbReference>
<protein>
    <submittedName>
        <fullName evidence="5">VWFA domain-containing protein</fullName>
    </submittedName>
</protein>
<dbReference type="PANTHER" id="PTHR31024:SF3">
    <property type="entry name" value="C-TYPE LECTIN-RELATED"/>
    <property type="match status" value="1"/>
</dbReference>
<reference evidence="5" key="1">
    <citation type="submission" date="2016-04" db="UniProtKB">
        <authorList>
            <consortium name="WormBaseParasite"/>
        </authorList>
    </citation>
    <scope>IDENTIFICATION</scope>
</reference>
<keyword evidence="1" id="KW-1015">Disulfide bond</keyword>
<dbReference type="Proteomes" id="UP000046393">
    <property type="component" value="Unplaced"/>
</dbReference>
<dbReference type="InterPro" id="IPR036465">
    <property type="entry name" value="vWFA_dom_sf"/>
</dbReference>
<feature type="domain" description="C-type lectin" evidence="2">
    <location>
        <begin position="285"/>
        <end position="405"/>
    </location>
</feature>
<dbReference type="WBParaSite" id="SMUV_0000256601-mRNA-1">
    <property type="protein sequence ID" value="SMUV_0000256601-mRNA-1"/>
    <property type="gene ID" value="SMUV_0000256601"/>
</dbReference>
<evidence type="ECO:0000259" key="2">
    <source>
        <dbReference type="PROSITE" id="PS50041"/>
    </source>
</evidence>
<dbReference type="Gene3D" id="3.10.100.10">
    <property type="entry name" value="Mannose-Binding Protein A, subunit A"/>
    <property type="match status" value="1"/>
</dbReference>
<dbReference type="Pfam" id="PF00092">
    <property type="entry name" value="VWA"/>
    <property type="match status" value="1"/>
</dbReference>
<feature type="domain" description="VWFA" evidence="3">
    <location>
        <begin position="82"/>
        <end position="299"/>
    </location>
</feature>